<comment type="caution">
    <text evidence="1">The sequence shown here is derived from an EMBL/GenBank/DDBJ whole genome shotgun (WGS) entry which is preliminary data.</text>
</comment>
<accession>A0A2V3ZY79</accession>
<dbReference type="OrthoDB" id="646010at2"/>
<gene>
    <name evidence="1" type="ORF">DF185_11195</name>
</gene>
<organism evidence="1 2">
    <name type="scientific">Marinifilum breve</name>
    <dbReference type="NCBI Taxonomy" id="2184082"/>
    <lineage>
        <taxon>Bacteria</taxon>
        <taxon>Pseudomonadati</taxon>
        <taxon>Bacteroidota</taxon>
        <taxon>Bacteroidia</taxon>
        <taxon>Marinilabiliales</taxon>
        <taxon>Marinifilaceae</taxon>
    </lineage>
</organism>
<evidence type="ECO:0000313" key="2">
    <source>
        <dbReference type="Proteomes" id="UP000248079"/>
    </source>
</evidence>
<proteinExistence type="predicted"/>
<reference evidence="1 2" key="1">
    <citation type="submission" date="2018-05" db="EMBL/GenBank/DDBJ databases">
        <title>Marinifilum breve JC075T sp. nov., a marine bacterium isolated from Yongle Blue Hole in the South China Sea.</title>
        <authorList>
            <person name="Fu T."/>
        </authorList>
    </citation>
    <scope>NUCLEOTIDE SEQUENCE [LARGE SCALE GENOMIC DNA]</scope>
    <source>
        <strain evidence="1 2">JC075</strain>
    </source>
</reference>
<sequence length="251" mass="27310">MAKINWINGGLIELKQGDTATCAGNLNYGQLYCLFFYNAAGNDTPTPVHIVGTQGQAPAIVNVPGTTQNQGLAALCFVDGSETNTISASVLNGTPGAKIQAFIGSVKMPLDTQGINNKQIPMNGQVQSFDKFTRYYGVPESHWYSGRIQSNINQFISVQFAERRATVYVVNKLVNPSYNIGYYGNAKSLVNIQESQTQYIDFSMQGDGQQFVWINADSVQNSDSASIVLQSLMGIYNENITQQADALANHV</sequence>
<name>A0A2V3ZY79_9BACT</name>
<keyword evidence="2" id="KW-1185">Reference proteome</keyword>
<dbReference type="EMBL" id="QFLI01000004">
    <property type="protein sequence ID" value="PXY01203.1"/>
    <property type="molecule type" value="Genomic_DNA"/>
</dbReference>
<protein>
    <submittedName>
        <fullName evidence="1">Uncharacterized protein</fullName>
    </submittedName>
</protein>
<dbReference type="AlphaFoldDB" id="A0A2V3ZY79"/>
<dbReference type="Proteomes" id="UP000248079">
    <property type="component" value="Unassembled WGS sequence"/>
</dbReference>
<dbReference type="RefSeq" id="WP_110360834.1">
    <property type="nucleotide sequence ID" value="NZ_QFLI01000004.1"/>
</dbReference>
<evidence type="ECO:0000313" key="1">
    <source>
        <dbReference type="EMBL" id="PXY01203.1"/>
    </source>
</evidence>